<name>A0A5E8A6F5_9SPHN</name>
<dbReference type="AlphaFoldDB" id="A0A5E8A6F5"/>
<accession>A0A5E8A6F5</accession>
<organism evidence="1 2">
    <name type="scientific">Sphingomonas aurantiaca</name>
    <dbReference type="NCBI Taxonomy" id="185949"/>
    <lineage>
        <taxon>Bacteria</taxon>
        <taxon>Pseudomonadati</taxon>
        <taxon>Pseudomonadota</taxon>
        <taxon>Alphaproteobacteria</taxon>
        <taxon>Sphingomonadales</taxon>
        <taxon>Sphingomonadaceae</taxon>
        <taxon>Sphingomonas</taxon>
    </lineage>
</organism>
<dbReference type="Proteomes" id="UP000326857">
    <property type="component" value="Unassembled WGS sequence"/>
</dbReference>
<evidence type="ECO:0000313" key="2">
    <source>
        <dbReference type="Proteomes" id="UP000326857"/>
    </source>
</evidence>
<sequence>MDKTGDQHAEAGDDVKSSKIQRHGDLLVGSLGGVLGRLC</sequence>
<dbReference type="EMBL" id="CABVLI010000044">
    <property type="protein sequence ID" value="VVT26775.1"/>
    <property type="molecule type" value="Genomic_DNA"/>
</dbReference>
<reference evidence="1 2" key="1">
    <citation type="submission" date="2019-09" db="EMBL/GenBank/DDBJ databases">
        <authorList>
            <person name="Dittami M. S."/>
        </authorList>
    </citation>
    <scope>NUCLEOTIDE SEQUENCE [LARGE SCALE GENOMIC DNA]</scope>
    <source>
        <strain evidence="1">SPHINGO391</strain>
    </source>
</reference>
<gene>
    <name evidence="1" type="ORF">SPHINGO391_490211</name>
</gene>
<proteinExistence type="predicted"/>
<evidence type="ECO:0000313" key="1">
    <source>
        <dbReference type="EMBL" id="VVT26775.1"/>
    </source>
</evidence>
<protein>
    <submittedName>
        <fullName evidence="1">Uncharacterized protein</fullName>
    </submittedName>
</protein>